<gene>
    <name evidence="2" type="ORF">MYCIT1_LOCUS26798</name>
</gene>
<name>A0AAD2HPG0_9AGAR</name>
<comment type="caution">
    <text evidence="2">The sequence shown here is derived from an EMBL/GenBank/DDBJ whole genome shotgun (WGS) entry which is preliminary data.</text>
</comment>
<accession>A0AAD2HPG0</accession>
<reference evidence="2" key="1">
    <citation type="submission" date="2023-11" db="EMBL/GenBank/DDBJ databases">
        <authorList>
            <person name="De Vega J J."/>
            <person name="De Vega J J."/>
        </authorList>
    </citation>
    <scope>NUCLEOTIDE SEQUENCE</scope>
</reference>
<dbReference type="InterPro" id="IPR029058">
    <property type="entry name" value="AB_hydrolase_fold"/>
</dbReference>
<proteinExistence type="predicted"/>
<dbReference type="InterPro" id="IPR050300">
    <property type="entry name" value="GDXG_lipolytic_enzyme"/>
</dbReference>
<organism evidence="2 3">
    <name type="scientific">Mycena citricolor</name>
    <dbReference type="NCBI Taxonomy" id="2018698"/>
    <lineage>
        <taxon>Eukaryota</taxon>
        <taxon>Fungi</taxon>
        <taxon>Dikarya</taxon>
        <taxon>Basidiomycota</taxon>
        <taxon>Agaricomycotina</taxon>
        <taxon>Agaricomycetes</taxon>
        <taxon>Agaricomycetidae</taxon>
        <taxon>Agaricales</taxon>
        <taxon>Marasmiineae</taxon>
        <taxon>Mycenaceae</taxon>
        <taxon>Mycena</taxon>
    </lineage>
</organism>
<keyword evidence="3" id="KW-1185">Reference proteome</keyword>
<keyword evidence="1" id="KW-0378">Hydrolase</keyword>
<dbReference type="GO" id="GO:0016787">
    <property type="term" value="F:hydrolase activity"/>
    <property type="evidence" value="ECO:0007669"/>
    <property type="project" value="UniProtKB-KW"/>
</dbReference>
<dbReference type="PANTHER" id="PTHR48081">
    <property type="entry name" value="AB HYDROLASE SUPERFAMILY PROTEIN C4A8.06C"/>
    <property type="match status" value="1"/>
</dbReference>
<evidence type="ECO:0000256" key="1">
    <source>
        <dbReference type="ARBA" id="ARBA00022801"/>
    </source>
</evidence>
<sequence>MGPPWSYSFMVVPGKRKQSRYPRLPPGTIVSRDDKASHLSFATLVAQITSCAVLVPNYRLTPNKMTPENEFRHPGHSEDILRFLVFIASGSPWPHVPGATFDPAGRKLYLMGHSAGAHILSSIFLDSQLPSLLPSRSVLEATKGLLFSEGIYDIDMLLASFPSYRSWFIADAFGDRSSYENVSALRFPMHKESGSWKWLLVHSKGDTLVDAQQANAMHAHLCASIGPAAIEDVKKNVDQLDMEHDDVLKSAYFLELVRDFVIGSE</sequence>
<dbReference type="Gene3D" id="3.40.50.1820">
    <property type="entry name" value="alpha/beta hydrolase"/>
    <property type="match status" value="1"/>
</dbReference>
<protein>
    <submittedName>
        <fullName evidence="2">Uncharacterized protein</fullName>
    </submittedName>
</protein>
<dbReference type="SUPFAM" id="SSF53474">
    <property type="entry name" value="alpha/beta-Hydrolases"/>
    <property type="match status" value="1"/>
</dbReference>
<evidence type="ECO:0000313" key="2">
    <source>
        <dbReference type="EMBL" id="CAK5277727.1"/>
    </source>
</evidence>
<dbReference type="PANTHER" id="PTHR48081:SF33">
    <property type="entry name" value="KYNURENINE FORMAMIDASE"/>
    <property type="match status" value="1"/>
</dbReference>
<dbReference type="EMBL" id="CAVNYO010000419">
    <property type="protein sequence ID" value="CAK5277727.1"/>
    <property type="molecule type" value="Genomic_DNA"/>
</dbReference>
<dbReference type="AlphaFoldDB" id="A0AAD2HPG0"/>
<dbReference type="Proteomes" id="UP001295794">
    <property type="component" value="Unassembled WGS sequence"/>
</dbReference>
<evidence type="ECO:0000313" key="3">
    <source>
        <dbReference type="Proteomes" id="UP001295794"/>
    </source>
</evidence>